<keyword evidence="1" id="KW-0519">Myristate</keyword>
<dbReference type="Pfam" id="PF15811">
    <property type="entry name" value="SVIP"/>
    <property type="match status" value="1"/>
</dbReference>
<keyword evidence="3" id="KW-0449">Lipoprotein</keyword>
<evidence type="ECO:0000256" key="1">
    <source>
        <dbReference type="ARBA" id="ARBA00022707"/>
    </source>
</evidence>
<gene>
    <name evidence="5" type="ORF">VITISV_013943</name>
</gene>
<evidence type="ECO:0000256" key="3">
    <source>
        <dbReference type="ARBA" id="ARBA00023288"/>
    </source>
</evidence>
<dbReference type="OrthoDB" id="998494at2759"/>
<protein>
    <submittedName>
        <fullName evidence="5">Uncharacterized protein</fullName>
    </submittedName>
</protein>
<dbReference type="PANTHER" id="PTHR36813:SF1">
    <property type="entry name" value="TRANSMEMBRANE PROTEIN"/>
    <property type="match status" value="1"/>
</dbReference>
<evidence type="ECO:0000313" key="5">
    <source>
        <dbReference type="EMBL" id="CAN72852.1"/>
    </source>
</evidence>
<feature type="compositionally biased region" description="Low complexity" evidence="4">
    <location>
        <begin position="42"/>
        <end position="65"/>
    </location>
</feature>
<organism evidence="5">
    <name type="scientific">Vitis vinifera</name>
    <name type="common">Grape</name>
    <dbReference type="NCBI Taxonomy" id="29760"/>
    <lineage>
        <taxon>Eukaryota</taxon>
        <taxon>Viridiplantae</taxon>
        <taxon>Streptophyta</taxon>
        <taxon>Embryophyta</taxon>
        <taxon>Tracheophyta</taxon>
        <taxon>Spermatophyta</taxon>
        <taxon>Magnoliopsida</taxon>
        <taxon>eudicotyledons</taxon>
        <taxon>Gunneridae</taxon>
        <taxon>Pentapetalae</taxon>
        <taxon>rosids</taxon>
        <taxon>Vitales</taxon>
        <taxon>Vitaceae</taxon>
        <taxon>Viteae</taxon>
        <taxon>Vitis</taxon>
    </lineage>
</organism>
<dbReference type="AlphaFoldDB" id="A5BYF0"/>
<evidence type="ECO:0000256" key="4">
    <source>
        <dbReference type="SAM" id="MobiDB-lite"/>
    </source>
</evidence>
<name>A5BYF0_VITVI</name>
<dbReference type="EMBL" id="AM475696">
    <property type="protein sequence ID" value="CAN72852.1"/>
    <property type="molecule type" value="Genomic_DNA"/>
</dbReference>
<reference evidence="5" key="1">
    <citation type="journal article" date="2007" name="PLoS ONE">
        <title>The first genome sequence of an elite grapevine cultivar (Pinot noir Vitis vinifera L.): coping with a highly heterozygous genome.</title>
        <authorList>
            <person name="Velasco R."/>
            <person name="Zharkikh A."/>
            <person name="Troggio M."/>
            <person name="Cartwright D.A."/>
            <person name="Cestaro A."/>
            <person name="Pruss D."/>
            <person name="Pindo M."/>
            <person name="FitzGerald L.M."/>
            <person name="Vezzulli S."/>
            <person name="Reid J."/>
            <person name="Malacarne G."/>
            <person name="Iliev D."/>
            <person name="Coppola G."/>
            <person name="Wardell B."/>
            <person name="Micheletti D."/>
            <person name="Macalma T."/>
            <person name="Facci M."/>
            <person name="Mitchell J.T."/>
            <person name="Perazzolli M."/>
            <person name="Eldredge G."/>
            <person name="Gatto P."/>
            <person name="Oyzerski R."/>
            <person name="Moretto M."/>
            <person name="Gutin N."/>
            <person name="Stefanini M."/>
            <person name="Chen Y."/>
            <person name="Segala C."/>
            <person name="Davenport C."/>
            <person name="Dematte L."/>
            <person name="Mraz A."/>
            <person name="Battilana J."/>
            <person name="Stormo K."/>
            <person name="Costa F."/>
            <person name="Tao Q."/>
            <person name="Si-Ammour A."/>
            <person name="Harkins T."/>
            <person name="Lackey A."/>
            <person name="Perbost C."/>
            <person name="Taillon B."/>
            <person name="Stella A."/>
            <person name="Solovyev V."/>
            <person name="Fawcett J.A."/>
            <person name="Sterck L."/>
            <person name="Vandepoele K."/>
            <person name="Grando S.M."/>
            <person name="Toppo S."/>
            <person name="Moser C."/>
            <person name="Lanchbury J."/>
            <person name="Bogden R."/>
            <person name="Skolnick M."/>
            <person name="Sgaramella V."/>
            <person name="Bhatnagar S.K."/>
            <person name="Fontana P."/>
            <person name="Gutin A."/>
            <person name="Van de Peer Y."/>
            <person name="Salamini F."/>
            <person name="Viola R."/>
        </authorList>
    </citation>
    <scope>NUCLEOTIDE SEQUENCE</scope>
</reference>
<dbReference type="InterPro" id="IPR031632">
    <property type="entry name" value="SVIP"/>
</dbReference>
<feature type="region of interest" description="Disordered" evidence="4">
    <location>
        <begin position="17"/>
        <end position="68"/>
    </location>
</feature>
<accession>A5BYF0</accession>
<evidence type="ECO:0000256" key="2">
    <source>
        <dbReference type="ARBA" id="ARBA00023139"/>
    </source>
</evidence>
<sequence length="171" mass="18964">MGFCDCFGGGLSKQERLEEERIASEEARAKAAEAAQKRQEQFEQSAQGRAARAQQAAMAKQSASSNKGEPVLKGIDTLIHDLSTNFRTKDLGKLRYFLDIEVKDQKGISLSQKHIKVDCHFICSKVDANKIATTVLSAKNQLVDIFTKALPKEALDFICDKLKVINIYSRA</sequence>
<feature type="compositionally biased region" description="Basic and acidic residues" evidence="4">
    <location>
        <begin position="17"/>
        <end position="41"/>
    </location>
</feature>
<proteinExistence type="predicted"/>
<keyword evidence="2" id="KW-0564">Palmitate</keyword>
<dbReference type="PANTHER" id="PTHR36813">
    <property type="entry name" value="TRANSMEMBRANE PROTEIN"/>
    <property type="match status" value="1"/>
</dbReference>